<proteinExistence type="predicted"/>
<sequence>MEMGIDRPLYVALQYIYYFLMTNIYFMLANILFLVIFLFVELTLDNILLFYLALLPAGPAFAALFASMGKLVREKEISPTKDFWSYYKKNFMIGTKYWLLKWTILVILLLDLRYTGFNIQVLTPIIFILIIVALLILLYAFPILTRFEVKIKNLWLVAIYANFKFFKTTLLNLSTFVSLGVIYYFAPSITIWFCMSIATFFIMFNMRKPFEVMELEMSNENKERKDEKA</sequence>
<evidence type="ECO:0000313" key="2">
    <source>
        <dbReference type="EMBL" id="PWU69348.1"/>
    </source>
</evidence>
<keyword evidence="1" id="KW-0472">Membrane</keyword>
<dbReference type="EMBL" id="QGTD01000005">
    <property type="protein sequence ID" value="PWU69348.1"/>
    <property type="molecule type" value="Genomic_DNA"/>
</dbReference>
<accession>A0A317L376</accession>
<dbReference type="AlphaFoldDB" id="A0A317L376"/>
<evidence type="ECO:0008006" key="4">
    <source>
        <dbReference type="Google" id="ProtNLM"/>
    </source>
</evidence>
<evidence type="ECO:0000313" key="3">
    <source>
        <dbReference type="Proteomes" id="UP000245624"/>
    </source>
</evidence>
<dbReference type="Pfam" id="PF04854">
    <property type="entry name" value="DUF624"/>
    <property type="match status" value="1"/>
</dbReference>
<dbReference type="OrthoDB" id="2965305at2"/>
<organism evidence="2 3">
    <name type="scientific">Gracilibacillus dipsosauri</name>
    <dbReference type="NCBI Taxonomy" id="178340"/>
    <lineage>
        <taxon>Bacteria</taxon>
        <taxon>Bacillati</taxon>
        <taxon>Bacillota</taxon>
        <taxon>Bacilli</taxon>
        <taxon>Bacillales</taxon>
        <taxon>Bacillaceae</taxon>
        <taxon>Gracilibacillus</taxon>
    </lineage>
</organism>
<dbReference type="Proteomes" id="UP000245624">
    <property type="component" value="Unassembled WGS sequence"/>
</dbReference>
<feature type="transmembrane region" description="Helical" evidence="1">
    <location>
        <begin position="181"/>
        <end position="204"/>
    </location>
</feature>
<keyword evidence="1" id="KW-1133">Transmembrane helix</keyword>
<feature type="transmembrane region" description="Helical" evidence="1">
    <location>
        <begin position="153"/>
        <end position="175"/>
    </location>
</feature>
<feature type="transmembrane region" description="Helical" evidence="1">
    <location>
        <begin position="97"/>
        <end position="115"/>
    </location>
</feature>
<keyword evidence="3" id="KW-1185">Reference proteome</keyword>
<protein>
    <recommendedName>
        <fullName evidence="4">DUF624 domain-containing protein</fullName>
    </recommendedName>
</protein>
<evidence type="ECO:0000256" key="1">
    <source>
        <dbReference type="SAM" id="Phobius"/>
    </source>
</evidence>
<comment type="caution">
    <text evidence="2">The sequence shown here is derived from an EMBL/GenBank/DDBJ whole genome shotgun (WGS) entry which is preliminary data.</text>
</comment>
<keyword evidence="1" id="KW-0812">Transmembrane</keyword>
<name>A0A317L376_9BACI</name>
<reference evidence="2 3" key="1">
    <citation type="submission" date="2018-05" db="EMBL/GenBank/DDBJ databases">
        <title>Genomic analysis of Gracilibacillus dipsosauri DD1 reveals novel features of a salt-tolerant amylase.</title>
        <authorList>
            <person name="Deutch C.E."/>
            <person name="Yang S."/>
        </authorList>
    </citation>
    <scope>NUCLEOTIDE SEQUENCE [LARGE SCALE GENOMIC DNA]</scope>
    <source>
        <strain evidence="2 3">DD1</strain>
    </source>
</reference>
<feature type="transmembrane region" description="Helical" evidence="1">
    <location>
        <begin position="121"/>
        <end position="141"/>
    </location>
</feature>
<feature type="transmembrane region" description="Helical" evidence="1">
    <location>
        <begin position="15"/>
        <end position="40"/>
    </location>
</feature>
<dbReference type="InterPro" id="IPR006938">
    <property type="entry name" value="DUF624"/>
</dbReference>
<feature type="transmembrane region" description="Helical" evidence="1">
    <location>
        <begin position="46"/>
        <end position="66"/>
    </location>
</feature>
<gene>
    <name evidence="2" type="ORF">DLJ74_05025</name>
</gene>